<name>F9S6R4_9VIBR</name>
<comment type="caution">
    <text evidence="1">The sequence shown here is derived from an EMBL/GenBank/DDBJ whole genome shotgun (WGS) entry which is preliminary data.</text>
</comment>
<feature type="non-terminal residue" evidence="1">
    <location>
        <position position="1"/>
    </location>
</feature>
<proteinExistence type="predicted"/>
<reference evidence="1 2" key="1">
    <citation type="journal article" date="2012" name="Int. J. Syst. Evol. Microbiol.">
        <title>Vibrio caribbeanicus sp. nov., isolated from the marine sponge Scleritoderma cyanea.</title>
        <authorList>
            <person name="Hoffmann M."/>
            <person name="Monday S.R."/>
            <person name="Allard M.W."/>
            <person name="Strain E.A."/>
            <person name="Whittaker P."/>
            <person name="Naum M."/>
            <person name="McCarthy P.J."/>
            <person name="Lopez J.V."/>
            <person name="Fischer M."/>
            <person name="Brown E.W."/>
        </authorList>
    </citation>
    <scope>NUCLEOTIDE SEQUENCE [LARGE SCALE GENOMIC DNA]</scope>
    <source>
        <strain evidence="1 2">ATCC 700023</strain>
    </source>
</reference>
<dbReference type="Proteomes" id="UP000004605">
    <property type="component" value="Unassembled WGS sequence"/>
</dbReference>
<evidence type="ECO:0000313" key="2">
    <source>
        <dbReference type="Proteomes" id="UP000004605"/>
    </source>
</evidence>
<dbReference type="EMBL" id="AFWF01000273">
    <property type="protein sequence ID" value="EGU32614.1"/>
    <property type="molecule type" value="Genomic_DNA"/>
</dbReference>
<dbReference type="RefSeq" id="WP_006714176.1">
    <property type="nucleotide sequence ID" value="NZ_AFWF01000273.1"/>
</dbReference>
<dbReference type="AlphaFoldDB" id="F9S6R4"/>
<keyword evidence="2" id="KW-1185">Reference proteome</keyword>
<gene>
    <name evidence="1" type="ORF">VII00023_12361</name>
</gene>
<accession>F9S6R4</accession>
<organism evidence="1 2">
    <name type="scientific">Vibrio ichthyoenteri ATCC 700023</name>
    <dbReference type="NCBI Taxonomy" id="870968"/>
    <lineage>
        <taxon>Bacteria</taxon>
        <taxon>Pseudomonadati</taxon>
        <taxon>Pseudomonadota</taxon>
        <taxon>Gammaproteobacteria</taxon>
        <taxon>Vibrionales</taxon>
        <taxon>Vibrionaceae</taxon>
        <taxon>Vibrio</taxon>
    </lineage>
</organism>
<sequence>IDDQDSVIGDIKSQALFLSLIEAIESFSKAFFDESYCTEIFSSISSSEGLSFVQDRVTLN</sequence>
<protein>
    <submittedName>
        <fullName evidence="1">Uncharacterized protein</fullName>
    </submittedName>
</protein>
<evidence type="ECO:0000313" key="1">
    <source>
        <dbReference type="EMBL" id="EGU32614.1"/>
    </source>
</evidence>